<proteinExistence type="predicted"/>
<feature type="compositionally biased region" description="Polar residues" evidence="1">
    <location>
        <begin position="231"/>
        <end position="244"/>
    </location>
</feature>
<dbReference type="PANTHER" id="PTHR31008">
    <property type="entry name" value="COP1-INTERACTING PROTEIN-RELATED"/>
    <property type="match status" value="1"/>
</dbReference>
<reference evidence="2 3" key="1">
    <citation type="journal article" date="2017" name="Nature">
        <title>The Apostasia genome and the evolution of orchids.</title>
        <authorList>
            <person name="Zhang G.Q."/>
            <person name="Liu K.W."/>
            <person name="Li Z."/>
            <person name="Lohaus R."/>
            <person name="Hsiao Y.Y."/>
            <person name="Niu S.C."/>
            <person name="Wang J.Y."/>
            <person name="Lin Y.C."/>
            <person name="Xu Q."/>
            <person name="Chen L.J."/>
            <person name="Yoshida K."/>
            <person name="Fujiwara S."/>
            <person name="Wang Z.W."/>
            <person name="Zhang Y.Q."/>
            <person name="Mitsuda N."/>
            <person name="Wang M."/>
            <person name="Liu G.H."/>
            <person name="Pecoraro L."/>
            <person name="Huang H.X."/>
            <person name="Xiao X.J."/>
            <person name="Lin M."/>
            <person name="Wu X.Y."/>
            <person name="Wu W.L."/>
            <person name="Chen Y.Y."/>
            <person name="Chang S.B."/>
            <person name="Sakamoto S."/>
            <person name="Ohme-Takagi M."/>
            <person name="Yagi M."/>
            <person name="Zeng S.J."/>
            <person name="Shen C.Y."/>
            <person name="Yeh C.M."/>
            <person name="Luo Y.B."/>
            <person name="Tsai W.C."/>
            <person name="Van de Peer Y."/>
            <person name="Liu Z.J."/>
        </authorList>
    </citation>
    <scope>NUCLEOTIDE SEQUENCE [LARGE SCALE GENOMIC DNA]</scope>
    <source>
        <strain evidence="3">cv. Shenzhen</strain>
        <tissue evidence="2">Stem</tissue>
    </source>
</reference>
<evidence type="ECO:0008006" key="4">
    <source>
        <dbReference type="Google" id="ProtNLM"/>
    </source>
</evidence>
<feature type="compositionally biased region" description="Basic and acidic residues" evidence="1">
    <location>
        <begin position="364"/>
        <end position="373"/>
    </location>
</feature>
<feature type="compositionally biased region" description="Acidic residues" evidence="1">
    <location>
        <begin position="282"/>
        <end position="291"/>
    </location>
</feature>
<feature type="compositionally biased region" description="Low complexity" evidence="1">
    <location>
        <begin position="317"/>
        <end position="332"/>
    </location>
</feature>
<feature type="region of interest" description="Disordered" evidence="1">
    <location>
        <begin position="792"/>
        <end position="812"/>
    </location>
</feature>
<feature type="region of interest" description="Disordered" evidence="1">
    <location>
        <begin position="577"/>
        <end position="728"/>
    </location>
</feature>
<dbReference type="OrthoDB" id="1687502at2759"/>
<evidence type="ECO:0000313" key="2">
    <source>
        <dbReference type="EMBL" id="PKA58564.1"/>
    </source>
</evidence>
<evidence type="ECO:0000256" key="1">
    <source>
        <dbReference type="SAM" id="MobiDB-lite"/>
    </source>
</evidence>
<protein>
    <recommendedName>
        <fullName evidence="4">COP1-interacting protein 7</fullName>
    </recommendedName>
</protein>
<accession>A0A2I0ASP3</accession>
<name>A0A2I0ASP3_9ASPA</name>
<feature type="compositionally biased region" description="Low complexity" evidence="1">
    <location>
        <begin position="601"/>
        <end position="613"/>
    </location>
</feature>
<feature type="region of interest" description="Disordered" evidence="1">
    <location>
        <begin position="227"/>
        <end position="332"/>
    </location>
</feature>
<feature type="compositionally biased region" description="Low complexity" evidence="1">
    <location>
        <begin position="623"/>
        <end position="639"/>
    </location>
</feature>
<keyword evidence="3" id="KW-1185">Reference proteome</keyword>
<organism evidence="2 3">
    <name type="scientific">Apostasia shenzhenica</name>
    <dbReference type="NCBI Taxonomy" id="1088818"/>
    <lineage>
        <taxon>Eukaryota</taxon>
        <taxon>Viridiplantae</taxon>
        <taxon>Streptophyta</taxon>
        <taxon>Embryophyta</taxon>
        <taxon>Tracheophyta</taxon>
        <taxon>Spermatophyta</taxon>
        <taxon>Magnoliopsida</taxon>
        <taxon>Liliopsida</taxon>
        <taxon>Asparagales</taxon>
        <taxon>Orchidaceae</taxon>
        <taxon>Apostasioideae</taxon>
        <taxon>Apostasia</taxon>
    </lineage>
</organism>
<dbReference type="EMBL" id="KZ451951">
    <property type="protein sequence ID" value="PKA58564.1"/>
    <property type="molecule type" value="Genomic_DNA"/>
</dbReference>
<feature type="compositionally biased region" description="Polar residues" evidence="1">
    <location>
        <begin position="640"/>
        <end position="682"/>
    </location>
</feature>
<evidence type="ECO:0000313" key="3">
    <source>
        <dbReference type="Proteomes" id="UP000236161"/>
    </source>
</evidence>
<dbReference type="AlphaFoldDB" id="A0A2I0ASP3"/>
<gene>
    <name evidence="2" type="ORF">AXF42_Ash008851</name>
</gene>
<dbReference type="STRING" id="1088818.A0A2I0ASP3"/>
<feature type="region of interest" description="Disordered" evidence="1">
    <location>
        <begin position="349"/>
        <end position="374"/>
    </location>
</feature>
<feature type="compositionally biased region" description="Polar residues" evidence="1">
    <location>
        <begin position="581"/>
        <end position="591"/>
    </location>
</feature>
<dbReference type="PANTHER" id="PTHR31008:SF5">
    <property type="entry name" value="EXPRESSED PROTEIN"/>
    <property type="match status" value="1"/>
</dbReference>
<sequence>MVGEIAENAVLDYAIFEISSSDNRYDAYICSNGSTEKLVSGPLDQLIVHLPEARVACSKSSLGSFKLQVDQNVDGTSWFTRFTLVRFLHIVNVPNVLKLANSIENEISQLEETKRFHLALYAKDPMHRSGGGVADVSCLNDSVLTQQVKVETASSDATKNELLRAMDLRLTALKEELGASFNRAAGATCCSNQISNVAVFAQHFGAIDLRDLLLKFLELCPDHLSSETSREQSVSRNDSTNTSEKGVRVITQLGQKPDVVRTATTSISPAKIAEAERQSSSESEDSSDSVDGDQPHAERSRSIVRSATPRRSASPMRRIQIGRSGSRRSTGLSIKSLNYFPARERAISNQAADASEGGDEELQENPKKPDNSVKRMSVQDAINLFESKQKDQNADIQKRRTSELAFNANKLVLRRWSSGVCDSVNCSTQEKVSDSGQPIDSGILNPGTEEKKLNEVMPEFSSPDHTPAVMPAETINTDISVEPVVKSEVVESKNRASTAEWNRQKEAELNDLLLKMMENKPTKYRGSKIGKAELHDLSTGKNTGFHSQYKAKRDEKLEAEYARDNVTKDAQSKLMRKTLEQSKAATVSRNVPATLRRESTSPSQRPRRNSSPPVFSKKDDSKPTITKKISSKPAASPKIRTSSPSGPVKRTSITPPTKSSQTVADTCTSSLQRPQHSNSTAEASLRTGRLLQHGKGNKSASSFQADLKPNLKGQEEKKLKSMTKNSKAVTTRCSEFRDDFVAISSKSSFHNKFTKKSSVVPLESRPYLRKGSRISPGTGHAVAKVKDATVLKSDDSSKNSGNLVPAEENESNAATAESVIDIIEDDLIEESNVVNETLAAPVDTNMNIETTENLDESLTGTCMETSVEPSIPEIQPDEDLGISSAAWVEAEHREHAVIVASPIITPTASSSPRVRHSLSQMLQADSGEPEIIEWGNAENPPSLVYQKDAPKGLKRLLKFARKSKGEGYSTGCSSPSAFSEGEDENEEFKAAGKKNSDAVLRKVSLQAKGYGQPKPIILESFDGGNAGKRAVNYKVAHDFLSGSDKLRDGQISVGVTSAKATRSFFSLSTFRSGKSSETKPR</sequence>
<dbReference type="Proteomes" id="UP000236161">
    <property type="component" value="Unassembled WGS sequence"/>
</dbReference>